<feature type="compositionally biased region" description="Acidic residues" evidence="10">
    <location>
        <begin position="768"/>
        <end position="782"/>
    </location>
</feature>
<name>A0A1X2INB0_9FUNG</name>
<evidence type="ECO:0000256" key="11">
    <source>
        <dbReference type="SAM" id="Phobius"/>
    </source>
</evidence>
<feature type="compositionally biased region" description="Basic and acidic residues" evidence="10">
    <location>
        <begin position="403"/>
        <end position="422"/>
    </location>
</feature>
<feature type="compositionally biased region" description="Low complexity" evidence="10">
    <location>
        <begin position="677"/>
        <end position="688"/>
    </location>
</feature>
<dbReference type="PANTHER" id="PTHR11042:SF138">
    <property type="entry name" value="SERINE_THREONINE-PROTEIN KINASE IKS1-RELATED"/>
    <property type="match status" value="1"/>
</dbReference>
<dbReference type="InterPro" id="IPR011009">
    <property type="entry name" value="Kinase-like_dom_sf"/>
</dbReference>
<feature type="region of interest" description="Disordered" evidence="10">
    <location>
        <begin position="719"/>
        <end position="742"/>
    </location>
</feature>
<dbReference type="GO" id="GO:0005524">
    <property type="term" value="F:ATP binding"/>
    <property type="evidence" value="ECO:0007669"/>
    <property type="project" value="UniProtKB-KW"/>
</dbReference>
<keyword evidence="14" id="KW-1185">Reference proteome</keyword>
<dbReference type="AlphaFoldDB" id="A0A1X2INB0"/>
<dbReference type="PANTHER" id="PTHR11042">
    <property type="entry name" value="EUKARYOTIC TRANSLATION INITIATION FACTOR 2-ALPHA KINASE EIF2-ALPHA KINASE -RELATED"/>
    <property type="match status" value="1"/>
</dbReference>
<keyword evidence="2" id="KW-0723">Serine/threonine-protein kinase</keyword>
<dbReference type="Gene3D" id="1.10.510.10">
    <property type="entry name" value="Transferase(Phosphotransferase) domain 1"/>
    <property type="match status" value="1"/>
</dbReference>
<evidence type="ECO:0000256" key="7">
    <source>
        <dbReference type="ARBA" id="ARBA00037982"/>
    </source>
</evidence>
<dbReference type="InterPro" id="IPR000719">
    <property type="entry name" value="Prot_kinase_dom"/>
</dbReference>
<reference evidence="13 14" key="1">
    <citation type="submission" date="2016-07" db="EMBL/GenBank/DDBJ databases">
        <title>Pervasive Adenine N6-methylation of Active Genes in Fungi.</title>
        <authorList>
            <consortium name="DOE Joint Genome Institute"/>
            <person name="Mondo S.J."/>
            <person name="Dannebaum R.O."/>
            <person name="Kuo R.C."/>
            <person name="Labutti K."/>
            <person name="Haridas S."/>
            <person name="Kuo A."/>
            <person name="Salamov A."/>
            <person name="Ahrendt S.R."/>
            <person name="Lipzen A."/>
            <person name="Sullivan W."/>
            <person name="Andreopoulos W.B."/>
            <person name="Clum A."/>
            <person name="Lindquist E."/>
            <person name="Daum C."/>
            <person name="Ramamoorthy G.K."/>
            <person name="Gryganskyi A."/>
            <person name="Culley D."/>
            <person name="Magnuson J.K."/>
            <person name="James T.Y."/>
            <person name="O'Malley M.A."/>
            <person name="Stajich J.E."/>
            <person name="Spatafora J.W."/>
            <person name="Visel A."/>
            <person name="Grigoriev I.V."/>
        </authorList>
    </citation>
    <scope>NUCLEOTIDE SEQUENCE [LARGE SCALE GENOMIC DNA]</scope>
    <source>
        <strain evidence="13 14">NRRL 1336</strain>
    </source>
</reference>
<dbReference type="GO" id="GO:0005634">
    <property type="term" value="C:nucleus"/>
    <property type="evidence" value="ECO:0007669"/>
    <property type="project" value="TreeGrafter"/>
</dbReference>
<feature type="region of interest" description="Disordered" evidence="10">
    <location>
        <begin position="1"/>
        <end position="65"/>
    </location>
</feature>
<comment type="caution">
    <text evidence="13">The sequence shown here is derived from an EMBL/GenBank/DDBJ whole genome shotgun (WGS) entry which is preliminary data.</text>
</comment>
<feature type="compositionally biased region" description="Low complexity" evidence="10">
    <location>
        <begin position="727"/>
        <end position="738"/>
    </location>
</feature>
<organism evidence="13 14">
    <name type="scientific">Absidia repens</name>
    <dbReference type="NCBI Taxonomy" id="90262"/>
    <lineage>
        <taxon>Eukaryota</taxon>
        <taxon>Fungi</taxon>
        <taxon>Fungi incertae sedis</taxon>
        <taxon>Mucoromycota</taxon>
        <taxon>Mucoromycotina</taxon>
        <taxon>Mucoromycetes</taxon>
        <taxon>Mucorales</taxon>
        <taxon>Cunninghamellaceae</taxon>
        <taxon>Absidia</taxon>
    </lineage>
</organism>
<gene>
    <name evidence="13" type="ORF">BCR42DRAFT_218829</name>
</gene>
<evidence type="ECO:0000256" key="9">
    <source>
        <dbReference type="ARBA" id="ARBA00048679"/>
    </source>
</evidence>
<dbReference type="GO" id="GO:0004674">
    <property type="term" value="F:protein serine/threonine kinase activity"/>
    <property type="evidence" value="ECO:0007669"/>
    <property type="project" value="UniProtKB-KW"/>
</dbReference>
<accession>A0A1X2INB0</accession>
<evidence type="ECO:0000256" key="5">
    <source>
        <dbReference type="ARBA" id="ARBA00022777"/>
    </source>
</evidence>
<dbReference type="OrthoDB" id="1405469at2759"/>
<keyword evidence="6" id="KW-0067">ATP-binding</keyword>
<feature type="compositionally biased region" description="Pro residues" evidence="10">
    <location>
        <begin position="55"/>
        <end position="65"/>
    </location>
</feature>
<keyword evidence="11" id="KW-1133">Transmembrane helix</keyword>
<dbReference type="Gene3D" id="3.30.200.20">
    <property type="entry name" value="Phosphorylase Kinase, domain 1"/>
    <property type="match status" value="1"/>
</dbReference>
<comment type="similarity">
    <text evidence="7">Belongs to the protein kinase superfamily. Ser/Thr protein kinase family. GCN2 subfamily.</text>
</comment>
<comment type="catalytic activity">
    <reaction evidence="9">
        <text>L-seryl-[protein] + ATP = O-phospho-L-seryl-[protein] + ADP + H(+)</text>
        <dbReference type="Rhea" id="RHEA:17989"/>
        <dbReference type="Rhea" id="RHEA-COMP:9863"/>
        <dbReference type="Rhea" id="RHEA-COMP:11604"/>
        <dbReference type="ChEBI" id="CHEBI:15378"/>
        <dbReference type="ChEBI" id="CHEBI:29999"/>
        <dbReference type="ChEBI" id="CHEBI:30616"/>
        <dbReference type="ChEBI" id="CHEBI:83421"/>
        <dbReference type="ChEBI" id="CHEBI:456216"/>
        <dbReference type="EC" id="2.7.11.1"/>
    </reaction>
</comment>
<keyword evidence="4" id="KW-0547">Nucleotide-binding</keyword>
<dbReference type="PROSITE" id="PS50011">
    <property type="entry name" value="PROTEIN_KINASE_DOM"/>
    <property type="match status" value="1"/>
</dbReference>
<evidence type="ECO:0000256" key="3">
    <source>
        <dbReference type="ARBA" id="ARBA00022679"/>
    </source>
</evidence>
<keyword evidence="3" id="KW-0808">Transferase</keyword>
<comment type="catalytic activity">
    <reaction evidence="8">
        <text>L-threonyl-[protein] + ATP = O-phospho-L-threonyl-[protein] + ADP + H(+)</text>
        <dbReference type="Rhea" id="RHEA:46608"/>
        <dbReference type="Rhea" id="RHEA-COMP:11060"/>
        <dbReference type="Rhea" id="RHEA-COMP:11605"/>
        <dbReference type="ChEBI" id="CHEBI:15378"/>
        <dbReference type="ChEBI" id="CHEBI:30013"/>
        <dbReference type="ChEBI" id="CHEBI:30616"/>
        <dbReference type="ChEBI" id="CHEBI:61977"/>
        <dbReference type="ChEBI" id="CHEBI:456216"/>
        <dbReference type="EC" id="2.7.11.1"/>
    </reaction>
</comment>
<dbReference type="Pfam" id="PF00069">
    <property type="entry name" value="Pkinase"/>
    <property type="match status" value="2"/>
</dbReference>
<dbReference type="InterPro" id="IPR050339">
    <property type="entry name" value="CC_SR_Kinase"/>
</dbReference>
<feature type="domain" description="Protein kinase" evidence="12">
    <location>
        <begin position="298"/>
        <end position="666"/>
    </location>
</feature>
<feature type="region of interest" description="Disordered" evidence="10">
    <location>
        <begin position="95"/>
        <end position="116"/>
    </location>
</feature>
<keyword evidence="5 13" id="KW-0418">Kinase</keyword>
<dbReference type="FunFam" id="3.30.200.20:FF:000306">
    <property type="entry name" value="IKS protein kinase"/>
    <property type="match status" value="1"/>
</dbReference>
<evidence type="ECO:0000256" key="10">
    <source>
        <dbReference type="SAM" id="MobiDB-lite"/>
    </source>
</evidence>
<keyword evidence="11" id="KW-0472">Membrane</keyword>
<feature type="region of interest" description="Disordered" evidence="10">
    <location>
        <begin position="401"/>
        <end position="422"/>
    </location>
</feature>
<dbReference type="EMBL" id="MCGE01000007">
    <property type="protein sequence ID" value="ORZ19495.1"/>
    <property type="molecule type" value="Genomic_DNA"/>
</dbReference>
<dbReference type="EC" id="2.7.11.1" evidence="1"/>
<feature type="compositionally biased region" description="Polar residues" evidence="10">
    <location>
        <begin position="249"/>
        <end position="266"/>
    </location>
</feature>
<feature type="compositionally biased region" description="Polar residues" evidence="10">
    <location>
        <begin position="787"/>
        <end position="806"/>
    </location>
</feature>
<dbReference type="InterPro" id="IPR008271">
    <property type="entry name" value="Ser/Thr_kinase_AS"/>
</dbReference>
<keyword evidence="11" id="KW-0812">Transmembrane</keyword>
<feature type="compositionally biased region" description="Basic and acidic residues" evidence="10">
    <location>
        <begin position="807"/>
        <end position="819"/>
    </location>
</feature>
<proteinExistence type="inferred from homology"/>
<evidence type="ECO:0000259" key="12">
    <source>
        <dbReference type="PROSITE" id="PS50011"/>
    </source>
</evidence>
<dbReference type="Proteomes" id="UP000193560">
    <property type="component" value="Unassembled WGS sequence"/>
</dbReference>
<dbReference type="SUPFAM" id="SSF56112">
    <property type="entry name" value="Protein kinase-like (PK-like)"/>
    <property type="match status" value="1"/>
</dbReference>
<dbReference type="GO" id="GO:0005737">
    <property type="term" value="C:cytoplasm"/>
    <property type="evidence" value="ECO:0007669"/>
    <property type="project" value="TreeGrafter"/>
</dbReference>
<evidence type="ECO:0000256" key="4">
    <source>
        <dbReference type="ARBA" id="ARBA00022741"/>
    </source>
</evidence>
<evidence type="ECO:0000313" key="13">
    <source>
        <dbReference type="EMBL" id="ORZ19495.1"/>
    </source>
</evidence>
<evidence type="ECO:0000256" key="6">
    <source>
        <dbReference type="ARBA" id="ARBA00022840"/>
    </source>
</evidence>
<feature type="transmembrane region" description="Helical" evidence="11">
    <location>
        <begin position="925"/>
        <end position="945"/>
    </location>
</feature>
<evidence type="ECO:0000256" key="8">
    <source>
        <dbReference type="ARBA" id="ARBA00047899"/>
    </source>
</evidence>
<feature type="region of interest" description="Disordered" evidence="10">
    <location>
        <begin position="767"/>
        <end position="854"/>
    </location>
</feature>
<dbReference type="PROSITE" id="PS00108">
    <property type="entry name" value="PROTEIN_KINASE_ST"/>
    <property type="match status" value="1"/>
</dbReference>
<evidence type="ECO:0000256" key="2">
    <source>
        <dbReference type="ARBA" id="ARBA00022527"/>
    </source>
</evidence>
<evidence type="ECO:0000256" key="1">
    <source>
        <dbReference type="ARBA" id="ARBA00012513"/>
    </source>
</evidence>
<feature type="compositionally biased region" description="Low complexity" evidence="10">
    <location>
        <begin position="98"/>
        <end position="114"/>
    </location>
</feature>
<feature type="region of interest" description="Disordered" evidence="10">
    <location>
        <begin position="667"/>
        <end position="688"/>
    </location>
</feature>
<dbReference type="STRING" id="90262.A0A1X2INB0"/>
<protein>
    <recommendedName>
        <fullName evidence="1">non-specific serine/threonine protein kinase</fullName>
        <ecNumber evidence="1">2.7.11.1</ecNumber>
    </recommendedName>
</protein>
<dbReference type="SMART" id="SM00220">
    <property type="entry name" value="S_TKc"/>
    <property type="match status" value="1"/>
</dbReference>
<feature type="region of interest" description="Disordered" evidence="10">
    <location>
        <begin position="247"/>
        <end position="267"/>
    </location>
</feature>
<evidence type="ECO:0000313" key="14">
    <source>
        <dbReference type="Proteomes" id="UP000193560"/>
    </source>
</evidence>
<sequence length="950" mass="107382">MDNNDENAFPPTTISNDDPPHGIYHHATQSDKDASTTQMISFRLPDDKTSVSFTPPLPPPPPSIPPPLPYLPSDYRPSPTSLKHIVLSPNFADSQLPASATSTTTTTTTSTSARQRSRSVGNLIGDITGNDNTSSSYTDHYHRPYTVLNGDDGSQLKQHFELVPYREWTVILRNEDSGNAVLYNQENQQVSVQRYIPMEAHSTLPPSTETEGVSECPLCHRPYSKNDQTLNSQPTYMDRNYFRLLRSSPMGTPKTSTDNTPRSTNGLEKPLDDLFDESTSTLHLNANAINQGYYSNFFIELRKLGRGFRGSVYLCEHILDGVKLGKYAVKKVAIGNNHTWLVKMLREVHLLERLHHPNIVSYKHSWLEYDRLTPFGPKVPCLFILMECANGGNLEEYLEPEISSEHHQQPGEKKKSPKELKRERIKRQLQQQDEYEAEVQNKQPIQTQKRLLGMAEISSLFLDIVQGLDHLHQQHIVHRDLKLANLLLKWDDRRRGSEVFKIPRVLISDFGECEDLEGVPDSDRTGATGTMEFMAPEHVRLDPHGRNTVEYSPKADMWSLGMVLYYLCYSRLPYSNVDDVDTLRKEILAFKEITFPKSRFDIFKDTTAPNVAAMMENMKRQHATDIPNEFKMLIRLLLSKDPSKRPSCQEILSKLGQVQFDSHQDLSSNDWVADGEPTTSSPTSTPRFDASTSAAVAAAASSFSPANGVMPSNALLVGRRRRPSSSPPWSIQPSTPTTQDVTSIEPTADTELTSVMELDEQIKTVALDDMEEEDDNTTDMDFDFTHSDLSTPVRTTSKRSNLQTTELESHYIRTDHHSNVLEPNSSTHGMRKRQKRTNDHSYPDSASDDDERHSPLLLLDTPSSYSLLMQDEKFYLHILKTITAVFKVATCTYPCLPYSTKPLIFYPVILLATVDFWSEKISHSLLLLSIHLIWLISMALLTGGMCMSVY</sequence>